<dbReference type="InterPro" id="IPR035965">
    <property type="entry name" value="PAS-like_dom_sf"/>
</dbReference>
<dbReference type="PROSITE" id="PS50112">
    <property type="entry name" value="PAS"/>
    <property type="match status" value="2"/>
</dbReference>
<dbReference type="SMART" id="SM00091">
    <property type="entry name" value="PAS"/>
    <property type="match status" value="2"/>
</dbReference>
<feature type="domain" description="PAS" evidence="2">
    <location>
        <begin position="410"/>
        <end position="455"/>
    </location>
</feature>
<gene>
    <name evidence="6" type="ORF">EV678_1737</name>
</gene>
<evidence type="ECO:0000313" key="7">
    <source>
        <dbReference type="Proteomes" id="UP000292136"/>
    </source>
</evidence>
<dbReference type="Pfam" id="PF00990">
    <property type="entry name" value="GGDEF"/>
    <property type="match status" value="1"/>
</dbReference>
<evidence type="ECO:0000259" key="5">
    <source>
        <dbReference type="PROSITE" id="PS50887"/>
    </source>
</evidence>
<evidence type="ECO:0000259" key="3">
    <source>
        <dbReference type="PROSITE" id="PS50113"/>
    </source>
</evidence>
<dbReference type="InterPro" id="IPR000014">
    <property type="entry name" value="PAS"/>
</dbReference>
<feature type="domain" description="EAL" evidence="4">
    <location>
        <begin position="710"/>
        <end position="964"/>
    </location>
</feature>
<dbReference type="Gene3D" id="3.30.70.270">
    <property type="match status" value="1"/>
</dbReference>
<dbReference type="InterPro" id="IPR000160">
    <property type="entry name" value="GGDEF_dom"/>
</dbReference>
<dbReference type="PANTHER" id="PTHR44757:SF2">
    <property type="entry name" value="BIOFILM ARCHITECTURE MAINTENANCE PROTEIN MBAA"/>
    <property type="match status" value="1"/>
</dbReference>
<evidence type="ECO:0000259" key="2">
    <source>
        <dbReference type="PROSITE" id="PS50112"/>
    </source>
</evidence>
<feature type="domain" description="PAC" evidence="3">
    <location>
        <begin position="359"/>
        <end position="413"/>
    </location>
</feature>
<keyword evidence="1" id="KW-0472">Membrane</keyword>
<keyword evidence="7" id="KW-1185">Reference proteome</keyword>
<dbReference type="InterPro" id="IPR045812">
    <property type="entry name" value="DAHL"/>
</dbReference>
<dbReference type="EMBL" id="SHKM01000001">
    <property type="protein sequence ID" value="RZT90913.1"/>
    <property type="molecule type" value="Genomic_DNA"/>
</dbReference>
<name>A0ABY0ITK4_9RHOO</name>
<dbReference type="PROSITE" id="PS50887">
    <property type="entry name" value="GGDEF"/>
    <property type="match status" value="1"/>
</dbReference>
<dbReference type="SUPFAM" id="SSF55073">
    <property type="entry name" value="Nucleotide cyclase"/>
    <property type="match status" value="1"/>
</dbReference>
<dbReference type="PANTHER" id="PTHR44757">
    <property type="entry name" value="DIGUANYLATE CYCLASE DGCP"/>
    <property type="match status" value="1"/>
</dbReference>
<dbReference type="Pfam" id="PF13426">
    <property type="entry name" value="PAS_9"/>
    <property type="match status" value="2"/>
</dbReference>
<dbReference type="PROSITE" id="PS50883">
    <property type="entry name" value="EAL"/>
    <property type="match status" value="1"/>
</dbReference>
<dbReference type="InterPro" id="IPR052155">
    <property type="entry name" value="Biofilm_reg_signaling"/>
</dbReference>
<reference evidence="6 7" key="1">
    <citation type="submission" date="2019-02" db="EMBL/GenBank/DDBJ databases">
        <title>Genomic Encyclopedia of Type Strains, Phase IV (KMG-IV): sequencing the most valuable type-strain genomes for metagenomic binning, comparative biology and taxonomic classification.</title>
        <authorList>
            <person name="Goeker M."/>
        </authorList>
    </citation>
    <scope>NUCLEOTIDE SEQUENCE [LARGE SCALE GENOMIC DNA]</scope>
    <source>
        <strain evidence="6 7">DSM 21223</strain>
    </source>
</reference>
<comment type="caution">
    <text evidence="6">The sequence shown here is derived from an EMBL/GenBank/DDBJ whole genome shotgun (WGS) entry which is preliminary data.</text>
</comment>
<keyword evidence="1" id="KW-1133">Transmembrane helix</keyword>
<protein>
    <submittedName>
        <fullName evidence="6">PAS domain S-box-containing protein/diguanylate cyclase (GGDEF)-like protein</fullName>
    </submittedName>
</protein>
<dbReference type="Gene3D" id="3.30.450.20">
    <property type="entry name" value="PAS domain"/>
    <property type="match status" value="2"/>
</dbReference>
<dbReference type="CDD" id="cd00130">
    <property type="entry name" value="PAS"/>
    <property type="match status" value="2"/>
</dbReference>
<evidence type="ECO:0000256" key="1">
    <source>
        <dbReference type="SAM" id="Phobius"/>
    </source>
</evidence>
<accession>A0ABY0ITK4</accession>
<feature type="domain" description="GGDEF" evidence="5">
    <location>
        <begin position="568"/>
        <end position="701"/>
    </location>
</feature>
<dbReference type="InterPro" id="IPR043128">
    <property type="entry name" value="Rev_trsase/Diguanyl_cyclase"/>
</dbReference>
<proteinExistence type="predicted"/>
<dbReference type="NCBIfam" id="TIGR00254">
    <property type="entry name" value="GGDEF"/>
    <property type="match status" value="1"/>
</dbReference>
<evidence type="ECO:0000259" key="4">
    <source>
        <dbReference type="PROSITE" id="PS50883"/>
    </source>
</evidence>
<dbReference type="Pfam" id="PF00563">
    <property type="entry name" value="EAL"/>
    <property type="match status" value="1"/>
</dbReference>
<dbReference type="CDD" id="cd01949">
    <property type="entry name" value="GGDEF"/>
    <property type="match status" value="1"/>
</dbReference>
<dbReference type="SMART" id="SM00086">
    <property type="entry name" value="PAC"/>
    <property type="match status" value="2"/>
</dbReference>
<feature type="domain" description="PAS" evidence="2">
    <location>
        <begin position="286"/>
        <end position="356"/>
    </location>
</feature>
<dbReference type="InterPro" id="IPR035919">
    <property type="entry name" value="EAL_sf"/>
</dbReference>
<dbReference type="Gene3D" id="3.20.20.450">
    <property type="entry name" value="EAL domain"/>
    <property type="match status" value="1"/>
</dbReference>
<keyword evidence="1" id="KW-0812">Transmembrane</keyword>
<dbReference type="NCBIfam" id="TIGR00229">
    <property type="entry name" value="sensory_box"/>
    <property type="match status" value="2"/>
</dbReference>
<feature type="domain" description="PAC" evidence="3">
    <location>
        <begin position="482"/>
        <end position="536"/>
    </location>
</feature>
<dbReference type="SUPFAM" id="SSF55785">
    <property type="entry name" value="PYP-like sensor domain (PAS domain)"/>
    <property type="match status" value="2"/>
</dbReference>
<dbReference type="InterPro" id="IPR001633">
    <property type="entry name" value="EAL_dom"/>
</dbReference>
<dbReference type="Proteomes" id="UP000292136">
    <property type="component" value="Unassembled WGS sequence"/>
</dbReference>
<dbReference type="CDD" id="cd01948">
    <property type="entry name" value="EAL"/>
    <property type="match status" value="1"/>
</dbReference>
<dbReference type="RefSeq" id="WP_014235383.1">
    <property type="nucleotide sequence ID" value="NZ_SHKM01000001.1"/>
</dbReference>
<organism evidence="6 7">
    <name type="scientific">Azospira oryzae</name>
    <dbReference type="NCBI Taxonomy" id="146939"/>
    <lineage>
        <taxon>Bacteria</taxon>
        <taxon>Pseudomonadati</taxon>
        <taxon>Pseudomonadota</taxon>
        <taxon>Betaproteobacteria</taxon>
        <taxon>Rhodocyclales</taxon>
        <taxon>Rhodocyclaceae</taxon>
        <taxon>Azospira</taxon>
    </lineage>
</organism>
<dbReference type="PROSITE" id="PS50113">
    <property type="entry name" value="PAC"/>
    <property type="match status" value="2"/>
</dbReference>
<dbReference type="SMART" id="SM00267">
    <property type="entry name" value="GGDEF"/>
    <property type="match status" value="1"/>
</dbReference>
<dbReference type="InterPro" id="IPR001610">
    <property type="entry name" value="PAC"/>
</dbReference>
<dbReference type="SUPFAM" id="SSF141868">
    <property type="entry name" value="EAL domain-like"/>
    <property type="match status" value="1"/>
</dbReference>
<evidence type="ECO:0000313" key="6">
    <source>
        <dbReference type="EMBL" id="RZT90913.1"/>
    </source>
</evidence>
<dbReference type="Pfam" id="PF19443">
    <property type="entry name" value="DAHL"/>
    <property type="match status" value="1"/>
</dbReference>
<dbReference type="SMART" id="SM00052">
    <property type="entry name" value="EAL"/>
    <property type="match status" value="1"/>
</dbReference>
<dbReference type="InterPro" id="IPR000700">
    <property type="entry name" value="PAS-assoc_C"/>
</dbReference>
<dbReference type="InterPro" id="IPR029787">
    <property type="entry name" value="Nucleotide_cyclase"/>
</dbReference>
<feature type="transmembrane region" description="Helical" evidence="1">
    <location>
        <begin position="254"/>
        <end position="274"/>
    </location>
</feature>
<sequence length="972" mass="106951">MTRLPSWKGAAPWLLVLILTVILVGLFQRSTGADVAEQARVEALVHEIVALDARLNQDLLKLRHRQLQDYDAVAAADERISALLQRLQAELQRHGSEAMTPVLALWQEKREGLERFKQQNALLRNSQDHFLNLSSQLLRASDSPDGRGSVPHSALLATVGREIMEFLIRGEADDMPAVAADLSALQDQVVGWPLEVRRQVLLMTAHGQQVLRHRLDVESLLNELTGSPFAGSLEASYRDYSEIYRQDLKQAESYRLLLALFALFLIATVVYIMVELKKSALELGHSHAFLDNIANTLAEGILALDRGGRITFANQRAEALLGAAPGGLLGRDAATVLWPGAAPAEVSGLARALATGAVFEGEDDFVRSDGSAFPVAVLGAPLRGGEGDADQAGYVASFRDISEIKQAEARLHLAARVFDSLGEAMVVTDARGRIQSVNPAFSEVTGYSEADARGRAPGHILASGQHDPAFYAQMWQSLQEQGKWQGEVINRRKSGETYPEWLSITAIKDGAGQVSQYVGLFTDITDRKQAEAHIHHLAYHDPLTGLPNRRLFYDRLENALRQAHRSRRKLAVLLLDLDRFKAVNDTLGHDQGDLLLKEVGARLSLCLREGDTLARLGGDEFVLLLPEVLSAEDASIVAGKLLAQFDQPVRLGEREIFASTSIGIALYPADGEDGESLLKHADVAMYAAKDGGRAAYRFFIASHNERSLERLELENDLRRAVEGEQLLLYYQPQIGASSGRIAGVEALVRWRHPTRGLVMPDSFIALAENAGLIDAIGHWCLVAACRQLRAWQEQGVPVPRVAVNVSARQLRRWDFAQEVLQVVTQSGIDPAGLELELTESSLADDPEQILAIFSTLRQAGVRVSIDDFGTGYSSLSYLSRYPVDEVKIDRSFVSRLLDDREARSVVRAVILLAHGLGMRTVAEGVETEAQWQVLSDLDCDELQGYLFSKPVPPHQIPLLKGDWQRSESRLPV</sequence>